<evidence type="ECO:0000259" key="3">
    <source>
        <dbReference type="PROSITE" id="PS51186"/>
    </source>
</evidence>
<accession>A0A2G8T252</accession>
<sequence>MAQIPRWWPKRLALLPRFNNVSLEEKKVPLTWSHSIDNLDWEELSALFEACPPMGNKRACDLRLAFGGSMFRCFVRDSGKLVGVARALADGVYIAYIGDIAVLPAYRGIGLGKAIVAELLRLCAGHKKIILYSVPGSEAFYRQFGFRGMRTAMAIFENQDVAMQRGYVDTA</sequence>
<dbReference type="OrthoDB" id="9775804at2"/>
<name>A0A2G8T252_9BURK</name>
<dbReference type="Pfam" id="PF00583">
    <property type="entry name" value="Acetyltransf_1"/>
    <property type="match status" value="1"/>
</dbReference>
<gene>
    <name evidence="4" type="ORF">CR103_10740</name>
</gene>
<evidence type="ECO:0000256" key="2">
    <source>
        <dbReference type="ARBA" id="ARBA00023315"/>
    </source>
</evidence>
<dbReference type="Gene3D" id="3.40.630.30">
    <property type="match status" value="1"/>
</dbReference>
<feature type="domain" description="N-acetyltransferase" evidence="3">
    <location>
        <begin position="25"/>
        <end position="168"/>
    </location>
</feature>
<evidence type="ECO:0000313" key="4">
    <source>
        <dbReference type="EMBL" id="PIL39758.1"/>
    </source>
</evidence>
<dbReference type="Proteomes" id="UP000228593">
    <property type="component" value="Unassembled WGS sequence"/>
</dbReference>
<dbReference type="PANTHER" id="PTHR43626:SF4">
    <property type="entry name" value="GCN5-RELATED N-ACETYLTRANSFERASE 2, CHLOROPLASTIC"/>
    <property type="match status" value="1"/>
</dbReference>
<proteinExistence type="predicted"/>
<dbReference type="PROSITE" id="PS51186">
    <property type="entry name" value="GNAT"/>
    <property type="match status" value="1"/>
</dbReference>
<evidence type="ECO:0000256" key="1">
    <source>
        <dbReference type="ARBA" id="ARBA00022679"/>
    </source>
</evidence>
<dbReference type="AlphaFoldDB" id="A0A2G8T252"/>
<evidence type="ECO:0000313" key="5">
    <source>
        <dbReference type="Proteomes" id="UP000228593"/>
    </source>
</evidence>
<keyword evidence="5" id="KW-1185">Reference proteome</keyword>
<organism evidence="4 5">
    <name type="scientific">Massilia psychrophila</name>
    <dbReference type="NCBI Taxonomy" id="1603353"/>
    <lineage>
        <taxon>Bacteria</taxon>
        <taxon>Pseudomonadati</taxon>
        <taxon>Pseudomonadota</taxon>
        <taxon>Betaproteobacteria</taxon>
        <taxon>Burkholderiales</taxon>
        <taxon>Oxalobacteraceae</taxon>
        <taxon>Telluria group</taxon>
        <taxon>Massilia</taxon>
    </lineage>
</organism>
<dbReference type="InterPro" id="IPR016181">
    <property type="entry name" value="Acyl_CoA_acyltransferase"/>
</dbReference>
<dbReference type="PANTHER" id="PTHR43626">
    <property type="entry name" value="ACYL-COA N-ACYLTRANSFERASE"/>
    <property type="match status" value="1"/>
</dbReference>
<dbReference type="EMBL" id="PDOB01000014">
    <property type="protein sequence ID" value="PIL39758.1"/>
    <property type="molecule type" value="Genomic_DNA"/>
</dbReference>
<reference evidence="4 5" key="1">
    <citation type="submission" date="2017-10" db="EMBL/GenBank/DDBJ databases">
        <title>Massilia psychrophilum sp. nov., a novel purple-pigmented bacterium isolated from Tianshan glacier, Xinjiang Municipality, China.</title>
        <authorList>
            <person name="Wang H."/>
        </authorList>
    </citation>
    <scope>NUCLEOTIDE SEQUENCE [LARGE SCALE GENOMIC DNA]</scope>
    <source>
        <strain evidence="4 5">JCM 30813</strain>
    </source>
</reference>
<dbReference type="GO" id="GO:0005737">
    <property type="term" value="C:cytoplasm"/>
    <property type="evidence" value="ECO:0007669"/>
    <property type="project" value="TreeGrafter"/>
</dbReference>
<dbReference type="InterPro" id="IPR000182">
    <property type="entry name" value="GNAT_dom"/>
</dbReference>
<comment type="caution">
    <text evidence="4">The sequence shown here is derived from an EMBL/GenBank/DDBJ whole genome shotgun (WGS) entry which is preliminary data.</text>
</comment>
<dbReference type="CDD" id="cd04301">
    <property type="entry name" value="NAT_SF"/>
    <property type="match status" value="1"/>
</dbReference>
<keyword evidence="2" id="KW-0012">Acyltransferase</keyword>
<dbReference type="SUPFAM" id="SSF55729">
    <property type="entry name" value="Acyl-CoA N-acyltransferases (Nat)"/>
    <property type="match status" value="1"/>
</dbReference>
<protein>
    <submittedName>
        <fullName evidence="4">GNAT family N-acetyltransferase</fullName>
    </submittedName>
</protein>
<dbReference type="GO" id="GO:0008080">
    <property type="term" value="F:N-acetyltransferase activity"/>
    <property type="evidence" value="ECO:0007669"/>
    <property type="project" value="InterPro"/>
</dbReference>
<keyword evidence="1 4" id="KW-0808">Transferase</keyword>
<dbReference type="InterPro" id="IPR045039">
    <property type="entry name" value="NSI-like"/>
</dbReference>